<dbReference type="GO" id="GO:0008888">
    <property type="term" value="F:glycerol dehydrogenase (NAD+) activity"/>
    <property type="evidence" value="ECO:0007669"/>
    <property type="project" value="UniProtKB-EC"/>
</dbReference>
<evidence type="ECO:0000256" key="10">
    <source>
        <dbReference type="PIRSR" id="PIRSR000112-1"/>
    </source>
</evidence>
<feature type="binding site" evidence="10">
    <location>
        <position position="254"/>
    </location>
    <ligand>
        <name>glycerol</name>
        <dbReference type="ChEBI" id="CHEBI:17754"/>
    </ligand>
</feature>
<dbReference type="GO" id="GO:0005829">
    <property type="term" value="C:cytosol"/>
    <property type="evidence" value="ECO:0007669"/>
    <property type="project" value="TreeGrafter"/>
</dbReference>
<dbReference type="PROSITE" id="PS00060">
    <property type="entry name" value="ADH_IRON_2"/>
    <property type="match status" value="1"/>
</dbReference>
<dbReference type="CDD" id="cd08170">
    <property type="entry name" value="GlyDH"/>
    <property type="match status" value="1"/>
</dbReference>
<dbReference type="PANTHER" id="PTHR43616:SF5">
    <property type="entry name" value="GLYCEROL DEHYDROGENASE 1"/>
    <property type="match status" value="1"/>
</dbReference>
<name>A0A7X4LMU2_9VIBR</name>
<sequence length="362" mass="38533">MDNIIISPSKYIQGPNSIESLGKYIKPMGSNALVLADSFVTGLLGKKVDQSFSNAGLNMHMALFNGECSRPEIERLVALAKEKNIDVIVGVGGGKTLDTAKAVAFYNECPVSIMPTLASTDAPTSALSVIYTPEGEFSEYLVYPKNPDMVVLDTQIIANAPTRLLVAGMGDAMSTYFEARANTRSGKQTMAGGAQTLAAQALAKLCYETLLADGYKAKLASDNNLSSKALENIIEANTLLSGIGFESSGLAGAHAIHNGMTKLEECHHMYHGEKVAFGTLAQLVLENAPLEEINTVLDFCRSVGLPTNLFDLGVKTIDIDKLREVAAASSVPDETIHNMPFEVTTDAVLSAILTAHELGCQK</sequence>
<dbReference type="InterPro" id="IPR001670">
    <property type="entry name" value="ADH_Fe/GldA"/>
</dbReference>
<dbReference type="RefSeq" id="WP_161156799.1">
    <property type="nucleotide sequence ID" value="NZ_WEKT01000028.1"/>
</dbReference>
<dbReference type="FunFam" id="3.40.50.1970:FF:000005">
    <property type="entry name" value="Glycerol dehydrogenase"/>
    <property type="match status" value="1"/>
</dbReference>
<accession>A0A7X4LMU2</accession>
<dbReference type="Proteomes" id="UP000462621">
    <property type="component" value="Unassembled WGS sequence"/>
</dbReference>
<organism evidence="14 15">
    <name type="scientific">Vibrio eleionomae</name>
    <dbReference type="NCBI Taxonomy" id="2653505"/>
    <lineage>
        <taxon>Bacteria</taxon>
        <taxon>Pseudomonadati</taxon>
        <taxon>Pseudomonadota</taxon>
        <taxon>Gammaproteobacteria</taxon>
        <taxon>Vibrionales</taxon>
        <taxon>Vibrionaceae</taxon>
        <taxon>Vibrio</taxon>
    </lineage>
</organism>
<evidence type="ECO:0000256" key="7">
    <source>
        <dbReference type="ARBA" id="ARBA00039147"/>
    </source>
</evidence>
<dbReference type="SUPFAM" id="SSF56796">
    <property type="entry name" value="Dehydroquinate synthase-like"/>
    <property type="match status" value="1"/>
</dbReference>
<comment type="cofactor">
    <cofactor evidence="10">
        <name>Zn(2+)</name>
        <dbReference type="ChEBI" id="CHEBI:29105"/>
    </cofactor>
    <text evidence="10">Binds 1 zinc ion per subunit.</text>
</comment>
<feature type="binding site" evidence="10">
    <location>
        <position position="171"/>
    </location>
    <ligand>
        <name>glycerol</name>
        <dbReference type="ChEBI" id="CHEBI:17754"/>
    </ligand>
</feature>
<keyword evidence="15" id="KW-1185">Reference proteome</keyword>
<feature type="binding site" evidence="12">
    <location>
        <position position="37"/>
    </location>
    <ligand>
        <name>NAD(+)</name>
        <dbReference type="ChEBI" id="CHEBI:57540"/>
    </ligand>
</feature>
<dbReference type="PIRSF" id="PIRSF000112">
    <property type="entry name" value="Glycerol_dehydrogenase"/>
    <property type="match status" value="1"/>
</dbReference>
<evidence type="ECO:0000256" key="5">
    <source>
        <dbReference type="ARBA" id="ARBA00023027"/>
    </source>
</evidence>
<dbReference type="InterPro" id="IPR018211">
    <property type="entry name" value="ADH_Fe_CS"/>
</dbReference>
<keyword evidence="5 12" id="KW-0520">NAD</keyword>
<comment type="pathway">
    <text evidence="6">Polyol metabolism; glycerol fermentation; glycerone phosphate from glycerol (oxidative route): step 1/2.</text>
</comment>
<evidence type="ECO:0000256" key="4">
    <source>
        <dbReference type="ARBA" id="ARBA00023002"/>
    </source>
</evidence>
<gene>
    <name evidence="14" type="ORF">F9817_14530</name>
</gene>
<dbReference type="GO" id="GO:0046872">
    <property type="term" value="F:metal ion binding"/>
    <property type="evidence" value="ECO:0007669"/>
    <property type="project" value="UniProtKB-KW"/>
</dbReference>
<dbReference type="GO" id="GO:0015980">
    <property type="term" value="P:energy derivation by oxidation of organic compounds"/>
    <property type="evidence" value="ECO:0007669"/>
    <property type="project" value="UniProtKB-ARBA"/>
</dbReference>
<dbReference type="GO" id="GO:0019563">
    <property type="term" value="P:glycerol catabolic process"/>
    <property type="evidence" value="ECO:0007669"/>
    <property type="project" value="UniProtKB-ARBA"/>
</dbReference>
<evidence type="ECO:0000256" key="9">
    <source>
        <dbReference type="ARBA" id="ARBA00049006"/>
    </source>
</evidence>
<comment type="similarity">
    <text evidence="1">Belongs to the iron-containing alcohol dehydrogenase family.</text>
</comment>
<dbReference type="EMBL" id="WEKT01000028">
    <property type="protein sequence ID" value="MZI94411.1"/>
    <property type="molecule type" value="Genomic_DNA"/>
</dbReference>
<evidence type="ECO:0000256" key="11">
    <source>
        <dbReference type="PIRSR" id="PIRSR000112-2"/>
    </source>
</evidence>
<dbReference type="NCBIfam" id="NF006941">
    <property type="entry name" value="PRK09423.1"/>
    <property type="match status" value="1"/>
</dbReference>
<dbReference type="Gene3D" id="1.20.1090.10">
    <property type="entry name" value="Dehydroquinate synthase-like - alpha domain"/>
    <property type="match status" value="1"/>
</dbReference>
<evidence type="ECO:0000256" key="2">
    <source>
        <dbReference type="ARBA" id="ARBA00022723"/>
    </source>
</evidence>
<feature type="binding site" evidence="10">
    <location>
        <position position="271"/>
    </location>
    <ligand>
        <name>glycerol</name>
        <dbReference type="ChEBI" id="CHEBI:17754"/>
    </ligand>
</feature>
<proteinExistence type="inferred from homology"/>
<feature type="binding site" evidence="12">
    <location>
        <begin position="116"/>
        <end position="119"/>
    </location>
    <ligand>
        <name>NAD(+)</name>
        <dbReference type="ChEBI" id="CHEBI:57540"/>
    </ligand>
</feature>
<feature type="binding site" evidence="12">
    <location>
        <position position="131"/>
    </location>
    <ligand>
        <name>NAD(+)</name>
        <dbReference type="ChEBI" id="CHEBI:57540"/>
    </ligand>
</feature>
<dbReference type="EC" id="1.1.1.6" evidence="7"/>
<evidence type="ECO:0000313" key="15">
    <source>
        <dbReference type="Proteomes" id="UP000462621"/>
    </source>
</evidence>
<comment type="catalytic activity">
    <reaction evidence="9">
        <text>glycerol + NAD(+) = dihydroxyacetone + NADH + H(+)</text>
        <dbReference type="Rhea" id="RHEA:13769"/>
        <dbReference type="ChEBI" id="CHEBI:15378"/>
        <dbReference type="ChEBI" id="CHEBI:16016"/>
        <dbReference type="ChEBI" id="CHEBI:17754"/>
        <dbReference type="ChEBI" id="CHEBI:57540"/>
        <dbReference type="ChEBI" id="CHEBI:57945"/>
        <dbReference type="EC" id="1.1.1.6"/>
    </reaction>
</comment>
<feature type="binding site" evidence="12">
    <location>
        <position position="125"/>
    </location>
    <ligand>
        <name>NAD(+)</name>
        <dbReference type="ChEBI" id="CHEBI:57540"/>
    </ligand>
</feature>
<reference evidence="14 15" key="1">
    <citation type="submission" date="2019-10" db="EMBL/GenBank/DDBJ databases">
        <title>Vibrio sp. nov. isolated from a shrimp pond.</title>
        <authorList>
            <person name="Gomez-Gil B."/>
            <person name="Enciso-Ibarra J."/>
            <person name="Enciso-Ibarra K."/>
            <person name="Bolan-Mejia C."/>
        </authorList>
    </citation>
    <scope>NUCLEOTIDE SEQUENCE [LARGE SCALE GENOMIC DNA]</scope>
    <source>
        <strain evidence="14 15">CAIM 722</strain>
    </source>
</reference>
<dbReference type="Gene3D" id="3.40.50.1970">
    <property type="match status" value="1"/>
</dbReference>
<keyword evidence="2 10" id="KW-0479">Metal-binding</keyword>
<evidence type="ECO:0000256" key="6">
    <source>
        <dbReference type="ARBA" id="ARBA00037918"/>
    </source>
</evidence>
<keyword evidence="4" id="KW-0560">Oxidoreductase</keyword>
<dbReference type="InterPro" id="IPR016205">
    <property type="entry name" value="Glycerol_DH"/>
</dbReference>
<feature type="domain" description="Alcohol dehydrogenase iron-type/glycerol dehydrogenase GldA" evidence="13">
    <location>
        <begin position="8"/>
        <end position="154"/>
    </location>
</feature>
<evidence type="ECO:0000256" key="8">
    <source>
        <dbReference type="ARBA" id="ARBA00040132"/>
    </source>
</evidence>
<evidence type="ECO:0000256" key="1">
    <source>
        <dbReference type="ARBA" id="ARBA00007358"/>
    </source>
</evidence>
<evidence type="ECO:0000256" key="12">
    <source>
        <dbReference type="PIRSR" id="PIRSR000112-3"/>
    </source>
</evidence>
<feature type="binding site" evidence="12">
    <location>
        <position position="127"/>
    </location>
    <ligand>
        <name>NAD(+)</name>
        <dbReference type="ChEBI" id="CHEBI:57540"/>
    </ligand>
</feature>
<feature type="binding site" evidence="11">
    <location>
        <position position="121"/>
    </location>
    <ligand>
        <name>glycerol</name>
        <dbReference type="ChEBI" id="CHEBI:17754"/>
    </ligand>
</feature>
<dbReference type="PANTHER" id="PTHR43616">
    <property type="entry name" value="GLYCEROL DEHYDROGENASE"/>
    <property type="match status" value="1"/>
</dbReference>
<dbReference type="Pfam" id="PF00465">
    <property type="entry name" value="Fe-ADH"/>
    <property type="match status" value="1"/>
</dbReference>
<evidence type="ECO:0000313" key="14">
    <source>
        <dbReference type="EMBL" id="MZI94411.1"/>
    </source>
</evidence>
<keyword evidence="3" id="KW-0319">Glycerol metabolism</keyword>
<feature type="binding site" evidence="12">
    <location>
        <begin position="94"/>
        <end position="98"/>
    </location>
    <ligand>
        <name>NAD(+)</name>
        <dbReference type="ChEBI" id="CHEBI:57540"/>
    </ligand>
</feature>
<keyword evidence="10" id="KW-0862">Zinc</keyword>
<protein>
    <recommendedName>
        <fullName evidence="8">Glycerol dehydrogenase</fullName>
        <ecNumber evidence="7">1.1.1.6</ecNumber>
    </recommendedName>
</protein>
<evidence type="ECO:0000256" key="3">
    <source>
        <dbReference type="ARBA" id="ARBA00022798"/>
    </source>
</evidence>
<comment type="caution">
    <text evidence="14">The sequence shown here is derived from an EMBL/GenBank/DDBJ whole genome shotgun (WGS) entry which is preliminary data.</text>
</comment>
<evidence type="ECO:0000259" key="13">
    <source>
        <dbReference type="Pfam" id="PF00465"/>
    </source>
</evidence>
<dbReference type="PROSITE" id="PS00913">
    <property type="entry name" value="ADH_IRON_1"/>
    <property type="match status" value="1"/>
</dbReference>
<dbReference type="AlphaFoldDB" id="A0A7X4LMU2"/>